<dbReference type="InterPro" id="IPR036772">
    <property type="entry name" value="SRCR-like_dom_sf"/>
</dbReference>
<dbReference type="FunFam" id="2.10.25.10:FF:000122">
    <property type="entry name" value="Protein crumbs homolog 2"/>
    <property type="match status" value="1"/>
</dbReference>
<dbReference type="Gene3D" id="2.60.120.290">
    <property type="entry name" value="Spermadhesin, CUB domain"/>
    <property type="match status" value="1"/>
</dbReference>
<feature type="disulfide bond" evidence="9">
    <location>
        <begin position="153"/>
        <end position="162"/>
    </location>
</feature>
<proteinExistence type="predicted"/>
<dbReference type="PANTHER" id="PTHR19331:SF487">
    <property type="entry name" value="SOLUBLE SCAVENGER RECEPTOR CYSTEINE-RICH DOMAIN-CONTAINING PROTEIN SSC5D"/>
    <property type="match status" value="1"/>
</dbReference>
<dbReference type="Gene3D" id="3.10.250.10">
    <property type="entry name" value="SRCR-like domain"/>
    <property type="match status" value="2"/>
</dbReference>
<dbReference type="InterPro" id="IPR018097">
    <property type="entry name" value="EGF_Ca-bd_CS"/>
</dbReference>
<evidence type="ECO:0000256" key="5">
    <source>
        <dbReference type="ARBA" id="ARBA00022737"/>
    </source>
</evidence>
<keyword evidence="5" id="KW-0677">Repeat</keyword>
<dbReference type="Gene3D" id="2.10.25.10">
    <property type="entry name" value="Laminin"/>
    <property type="match status" value="2"/>
</dbReference>
<keyword evidence="2" id="KW-0964">Secreted</keyword>
<dbReference type="InterPro" id="IPR035914">
    <property type="entry name" value="Sperma_CUB_dom_sf"/>
</dbReference>
<evidence type="ECO:0000259" key="14">
    <source>
        <dbReference type="PROSITE" id="PS50287"/>
    </source>
</evidence>
<dbReference type="PROSITE" id="PS50287">
    <property type="entry name" value="SRCR_2"/>
    <property type="match status" value="2"/>
</dbReference>
<name>A0A2B4SE93_STYPI</name>
<dbReference type="GO" id="GO:0005576">
    <property type="term" value="C:extracellular region"/>
    <property type="evidence" value="ECO:0007669"/>
    <property type="project" value="UniProtKB-SubCell"/>
</dbReference>
<protein>
    <submittedName>
        <fullName evidence="15">Neurotrypsin</fullName>
    </submittedName>
</protein>
<feature type="disulfide bond" evidence="9">
    <location>
        <begin position="134"/>
        <end position="151"/>
    </location>
</feature>
<dbReference type="FunFam" id="2.10.25.10:FF:000537">
    <property type="entry name" value="Notch 3"/>
    <property type="match status" value="1"/>
</dbReference>
<dbReference type="Proteomes" id="UP000225706">
    <property type="component" value="Unassembled WGS sequence"/>
</dbReference>
<evidence type="ECO:0000259" key="12">
    <source>
        <dbReference type="PROSITE" id="PS01180"/>
    </source>
</evidence>
<dbReference type="FunFam" id="3.10.250.10:FF:000011">
    <property type="entry name" value="Scavenger receptor class A member 5"/>
    <property type="match status" value="2"/>
</dbReference>
<evidence type="ECO:0000256" key="7">
    <source>
        <dbReference type="ARBA" id="ARBA00023157"/>
    </source>
</evidence>
<feature type="disulfide bond" evidence="9">
    <location>
        <begin position="191"/>
        <end position="200"/>
    </location>
</feature>
<feature type="domain" description="CUB" evidence="12">
    <location>
        <begin position="212"/>
        <end position="322"/>
    </location>
</feature>
<dbReference type="PROSITE" id="PS00022">
    <property type="entry name" value="EGF_1"/>
    <property type="match status" value="2"/>
</dbReference>
<feature type="disulfide bond" evidence="10">
    <location>
        <begin position="459"/>
        <end position="523"/>
    </location>
</feature>
<evidence type="ECO:0000313" key="15">
    <source>
        <dbReference type="EMBL" id="PFX28994.1"/>
    </source>
</evidence>
<evidence type="ECO:0000256" key="4">
    <source>
        <dbReference type="ARBA" id="ARBA00022729"/>
    </source>
</evidence>
<evidence type="ECO:0000256" key="3">
    <source>
        <dbReference type="ARBA" id="ARBA00022536"/>
    </source>
</evidence>
<dbReference type="SMART" id="SM00179">
    <property type="entry name" value="EGF_CA"/>
    <property type="match status" value="2"/>
</dbReference>
<dbReference type="PROSITE" id="PS01187">
    <property type="entry name" value="EGF_CA"/>
    <property type="match status" value="1"/>
</dbReference>
<dbReference type="SUPFAM" id="SSF56487">
    <property type="entry name" value="SRCR-like"/>
    <property type="match status" value="2"/>
</dbReference>
<feature type="domain" description="EGF-like" evidence="13">
    <location>
        <begin position="165"/>
        <end position="201"/>
    </location>
</feature>
<feature type="domain" description="SRCR" evidence="14">
    <location>
        <begin position="327"/>
        <end position="429"/>
    </location>
</feature>
<dbReference type="PROSITE" id="PS00420">
    <property type="entry name" value="SRCR_1"/>
    <property type="match status" value="1"/>
</dbReference>
<dbReference type="PROSITE" id="PS50026">
    <property type="entry name" value="EGF_3"/>
    <property type="match status" value="2"/>
</dbReference>
<comment type="subcellular location">
    <subcellularLocation>
        <location evidence="1">Secreted</location>
    </subcellularLocation>
</comment>
<dbReference type="OrthoDB" id="5987416at2759"/>
<feature type="disulfide bond" evidence="10">
    <location>
        <begin position="472"/>
        <end position="533"/>
    </location>
</feature>
<keyword evidence="7 10" id="KW-1015">Disulfide bond</keyword>
<dbReference type="CDD" id="cd00054">
    <property type="entry name" value="EGF_CA"/>
    <property type="match status" value="2"/>
</dbReference>
<dbReference type="STRING" id="50429.A0A2B4SE93"/>
<sequence length="534" mass="58087">MDLVIVNITSILAFLIFFPVTTKGQPKTIDALGKGIERNAHTGVAFARFKAHKLSYLNITALVTDYVHSSRECGLACINTPSCFSFNLAANIDLNRKILCELLRSDIFNNSDKLVANSLFHHFSIWSPCLNKPCQNKGTCRSNYQRNSYVCVCAEGYTGSNCETDIDDCANRPCRNNGTCSDHVGGFRCTCPKGFGGLQCEIVPKVEVSRSCDKSPVWQFPNGDVVIETNQIGTKYDNNMDCRWSISSNARIELSFPVFEMENGPDFVNVYDGESYSAPQIRRFTGASLPSPVTSSSSKLCLQFRTDHSVALFGFRARVRALADGALRIAGTGNDPFTGRMEVFFNNQWGTICDNGWNIDAGLVACKQLGFDSVSQVFSGASHGQGTGPIWINDLACFGNESSISSCGHSGWGNHENCTHSQDASVTCSYDSLPIRLVNGGARYGRVEVFDGGVWGTICDDTWDMNDANVTCRQLGFTGASSVSVSAADGQGSGLIWKDHINCVGSESSLLQCPFTQEGFNHCNHGEDSGVLCY</sequence>
<feature type="disulfide bond" evidence="10">
    <location>
        <begin position="397"/>
        <end position="407"/>
    </location>
</feature>
<dbReference type="InterPro" id="IPR000742">
    <property type="entry name" value="EGF"/>
</dbReference>
<dbReference type="SMART" id="SM00181">
    <property type="entry name" value="EGF"/>
    <property type="match status" value="2"/>
</dbReference>
<keyword evidence="8" id="KW-0325">Glycoprotein</keyword>
<evidence type="ECO:0000256" key="8">
    <source>
        <dbReference type="ARBA" id="ARBA00023180"/>
    </source>
</evidence>
<evidence type="ECO:0000256" key="11">
    <source>
        <dbReference type="SAM" id="SignalP"/>
    </source>
</evidence>
<evidence type="ECO:0000256" key="6">
    <source>
        <dbReference type="ARBA" id="ARBA00022837"/>
    </source>
</evidence>
<dbReference type="InterPro" id="IPR000859">
    <property type="entry name" value="CUB_dom"/>
</dbReference>
<dbReference type="PROSITE" id="PS00010">
    <property type="entry name" value="ASX_HYDROXYL"/>
    <property type="match status" value="1"/>
</dbReference>
<evidence type="ECO:0000313" key="16">
    <source>
        <dbReference type="Proteomes" id="UP000225706"/>
    </source>
</evidence>
<dbReference type="SMART" id="SM00042">
    <property type="entry name" value="CUB"/>
    <property type="match status" value="1"/>
</dbReference>
<evidence type="ECO:0000256" key="1">
    <source>
        <dbReference type="ARBA" id="ARBA00004613"/>
    </source>
</evidence>
<feature type="chain" id="PRO_5012993312" evidence="11">
    <location>
        <begin position="25"/>
        <end position="534"/>
    </location>
</feature>
<keyword evidence="4 11" id="KW-0732">Signal</keyword>
<dbReference type="SMART" id="SM00202">
    <property type="entry name" value="SR"/>
    <property type="match status" value="2"/>
</dbReference>
<dbReference type="InterPro" id="IPR013032">
    <property type="entry name" value="EGF-like_CS"/>
</dbReference>
<dbReference type="Pfam" id="PF12661">
    <property type="entry name" value="hEGF"/>
    <property type="match status" value="1"/>
</dbReference>
<evidence type="ECO:0000256" key="10">
    <source>
        <dbReference type="PROSITE-ProRule" id="PRU00196"/>
    </source>
</evidence>
<comment type="caution">
    <text evidence="15">The sequence shown here is derived from an EMBL/GenBank/DDBJ whole genome shotgun (WGS) entry which is preliminary data.</text>
</comment>
<organism evidence="15 16">
    <name type="scientific">Stylophora pistillata</name>
    <name type="common">Smooth cauliflower coral</name>
    <dbReference type="NCBI Taxonomy" id="50429"/>
    <lineage>
        <taxon>Eukaryota</taxon>
        <taxon>Metazoa</taxon>
        <taxon>Cnidaria</taxon>
        <taxon>Anthozoa</taxon>
        <taxon>Hexacorallia</taxon>
        <taxon>Scleractinia</taxon>
        <taxon>Astrocoeniina</taxon>
        <taxon>Pocilloporidae</taxon>
        <taxon>Stylophora</taxon>
    </lineage>
</organism>
<comment type="caution">
    <text evidence="10">Lacks conserved residue(s) required for the propagation of feature annotation.</text>
</comment>
<dbReference type="SUPFAM" id="SSF49854">
    <property type="entry name" value="Spermadhesin, CUB domain"/>
    <property type="match status" value="1"/>
</dbReference>
<feature type="domain" description="EGF-like" evidence="13">
    <location>
        <begin position="125"/>
        <end position="163"/>
    </location>
</feature>
<dbReference type="EMBL" id="LSMT01000073">
    <property type="protein sequence ID" value="PFX28994.1"/>
    <property type="molecule type" value="Genomic_DNA"/>
</dbReference>
<feature type="domain" description="SRCR" evidence="14">
    <location>
        <begin position="435"/>
        <end position="534"/>
    </location>
</feature>
<evidence type="ECO:0000259" key="13">
    <source>
        <dbReference type="PROSITE" id="PS50026"/>
    </source>
</evidence>
<dbReference type="PRINTS" id="PR00010">
    <property type="entry name" value="EGFBLOOD"/>
</dbReference>
<dbReference type="GO" id="GO:0016020">
    <property type="term" value="C:membrane"/>
    <property type="evidence" value="ECO:0007669"/>
    <property type="project" value="InterPro"/>
</dbReference>
<dbReference type="InterPro" id="IPR000152">
    <property type="entry name" value="EGF-type_Asp/Asn_hydroxyl_site"/>
</dbReference>
<dbReference type="CDD" id="cd00041">
    <property type="entry name" value="CUB"/>
    <property type="match status" value="1"/>
</dbReference>
<dbReference type="PRINTS" id="PR00258">
    <property type="entry name" value="SPERACTRCPTR"/>
</dbReference>
<dbReference type="GO" id="GO:0005509">
    <property type="term" value="F:calcium ion binding"/>
    <property type="evidence" value="ECO:0007669"/>
    <property type="project" value="InterPro"/>
</dbReference>
<accession>A0A2B4SE93</accession>
<dbReference type="AlphaFoldDB" id="A0A2B4SE93"/>
<feature type="disulfide bond" evidence="10">
    <location>
        <begin position="503"/>
        <end position="513"/>
    </location>
</feature>
<dbReference type="Pfam" id="PF00431">
    <property type="entry name" value="CUB"/>
    <property type="match status" value="1"/>
</dbReference>
<keyword evidence="6" id="KW-0106">Calcium</keyword>
<dbReference type="Pfam" id="PF00530">
    <property type="entry name" value="SRCR"/>
    <property type="match status" value="2"/>
</dbReference>
<reference evidence="16" key="1">
    <citation type="journal article" date="2017" name="bioRxiv">
        <title>Comparative analysis of the genomes of Stylophora pistillata and Acropora digitifera provides evidence for extensive differences between species of corals.</title>
        <authorList>
            <person name="Voolstra C.R."/>
            <person name="Li Y."/>
            <person name="Liew Y.J."/>
            <person name="Baumgarten S."/>
            <person name="Zoccola D."/>
            <person name="Flot J.-F."/>
            <person name="Tambutte S."/>
            <person name="Allemand D."/>
            <person name="Aranda M."/>
        </authorList>
    </citation>
    <scope>NUCLEOTIDE SEQUENCE [LARGE SCALE GENOMIC DNA]</scope>
</reference>
<dbReference type="PANTHER" id="PTHR19331">
    <property type="entry name" value="SCAVENGER RECEPTOR DOMAIN-CONTAINING"/>
    <property type="match status" value="1"/>
</dbReference>
<evidence type="ECO:0000256" key="9">
    <source>
        <dbReference type="PROSITE-ProRule" id="PRU00076"/>
    </source>
</evidence>
<dbReference type="PROSITE" id="PS01180">
    <property type="entry name" value="CUB"/>
    <property type="match status" value="1"/>
</dbReference>
<dbReference type="SUPFAM" id="SSF57196">
    <property type="entry name" value="EGF/Laminin"/>
    <property type="match status" value="2"/>
</dbReference>
<keyword evidence="3 9" id="KW-0245">EGF-like domain</keyword>
<gene>
    <name evidence="15" type="primary">PRSS12</name>
    <name evidence="15" type="ORF">AWC38_SpisGene6248</name>
</gene>
<dbReference type="PROSITE" id="PS01186">
    <property type="entry name" value="EGF_2"/>
    <property type="match status" value="2"/>
</dbReference>
<dbReference type="InterPro" id="IPR001190">
    <property type="entry name" value="SRCR"/>
</dbReference>
<dbReference type="Pfam" id="PF00008">
    <property type="entry name" value="EGF"/>
    <property type="match status" value="1"/>
</dbReference>
<feature type="signal peptide" evidence="11">
    <location>
        <begin position="1"/>
        <end position="24"/>
    </location>
</feature>
<evidence type="ECO:0000256" key="2">
    <source>
        <dbReference type="ARBA" id="ARBA00022525"/>
    </source>
</evidence>
<dbReference type="InterPro" id="IPR001881">
    <property type="entry name" value="EGF-like_Ca-bd_dom"/>
</dbReference>
<keyword evidence="16" id="KW-1185">Reference proteome</keyword>